<proteinExistence type="inferred from homology"/>
<organism evidence="13 14">
    <name type="scientific">Zobellella endophytica</name>
    <dbReference type="NCBI Taxonomy" id="2116700"/>
    <lineage>
        <taxon>Bacteria</taxon>
        <taxon>Pseudomonadati</taxon>
        <taxon>Pseudomonadota</taxon>
        <taxon>Gammaproteobacteria</taxon>
        <taxon>Aeromonadales</taxon>
        <taxon>Aeromonadaceae</taxon>
        <taxon>Zobellella</taxon>
    </lineage>
</organism>
<dbReference type="InterPro" id="IPR000101">
    <property type="entry name" value="GGT_peptidase"/>
</dbReference>
<dbReference type="EC" id="2.3.2.2" evidence="11"/>
<evidence type="ECO:0000313" key="14">
    <source>
        <dbReference type="Proteomes" id="UP000240243"/>
    </source>
</evidence>
<keyword evidence="14" id="KW-1185">Reference proteome</keyword>
<feature type="binding site" evidence="10">
    <location>
        <position position="433"/>
    </location>
    <ligand>
        <name>L-glutamate</name>
        <dbReference type="ChEBI" id="CHEBI:29985"/>
    </ligand>
</feature>
<keyword evidence="7 11" id="KW-0012">Acyltransferase</keyword>
<dbReference type="EMBL" id="PXYG01000001">
    <property type="protein sequence ID" value="PSJ48108.1"/>
    <property type="molecule type" value="Genomic_DNA"/>
</dbReference>
<dbReference type="PANTHER" id="PTHR43199:SF1">
    <property type="entry name" value="GLUTATHIONE HYDROLASE PROENZYME"/>
    <property type="match status" value="1"/>
</dbReference>
<evidence type="ECO:0000256" key="2">
    <source>
        <dbReference type="ARBA" id="ARBA00001089"/>
    </source>
</evidence>
<dbReference type="GO" id="GO:0006750">
    <property type="term" value="P:glutathione biosynthetic process"/>
    <property type="evidence" value="ECO:0007669"/>
    <property type="project" value="UniProtKB-KW"/>
</dbReference>
<comment type="similarity">
    <text evidence="3 11">Belongs to the gamma-glutamyltransferase family.</text>
</comment>
<dbReference type="Gene3D" id="3.60.20.40">
    <property type="match status" value="1"/>
</dbReference>
<dbReference type="InterPro" id="IPR029055">
    <property type="entry name" value="Ntn_hydrolases_N"/>
</dbReference>
<comment type="caution">
    <text evidence="13">The sequence shown here is derived from an EMBL/GenBank/DDBJ whole genome shotgun (WGS) entry which is preliminary data.</text>
</comment>
<comment type="PTM">
    <text evidence="11">Cleaved by autocatalysis into a large and a small subunit.</text>
</comment>
<feature type="binding site" evidence="10">
    <location>
        <begin position="457"/>
        <end position="458"/>
    </location>
    <ligand>
        <name>L-glutamate</name>
        <dbReference type="ChEBI" id="CHEBI:29985"/>
    </ligand>
</feature>
<dbReference type="Proteomes" id="UP000240243">
    <property type="component" value="Unassembled WGS sequence"/>
</dbReference>
<dbReference type="UniPathway" id="UPA00204"/>
<comment type="pathway">
    <text evidence="11">Sulfur metabolism; glutathione metabolism.</text>
</comment>
<dbReference type="GO" id="GO:0006751">
    <property type="term" value="P:glutathione catabolic process"/>
    <property type="evidence" value="ECO:0007669"/>
    <property type="project" value="UniProtKB-UniRule"/>
</dbReference>
<dbReference type="InterPro" id="IPR043138">
    <property type="entry name" value="GGT_lsub"/>
</dbReference>
<accession>A0A2P7RD03</accession>
<feature type="binding site" evidence="10">
    <location>
        <position position="104"/>
    </location>
    <ligand>
        <name>L-glutamate</name>
        <dbReference type="ChEBI" id="CHEBI:29985"/>
    </ligand>
</feature>
<keyword evidence="11" id="KW-0317">Glutathione biosynthesis</keyword>
<feature type="chain" id="PRO_5015127717" description="Glutathione hydrolase proenzyme" evidence="12">
    <location>
        <begin position="17"/>
        <end position="573"/>
    </location>
</feature>
<keyword evidence="4 11" id="KW-0808">Transferase</keyword>
<name>A0A2P7RD03_9GAMM</name>
<dbReference type="GO" id="GO:0036374">
    <property type="term" value="F:glutathione hydrolase activity"/>
    <property type="evidence" value="ECO:0007669"/>
    <property type="project" value="UniProtKB-UniRule"/>
</dbReference>
<comment type="subunit">
    <text evidence="11">This enzyme consists of two polypeptide chains, which are synthesized in precursor form from a single polypeptide.</text>
</comment>
<dbReference type="OrthoDB" id="5297205at2"/>
<keyword evidence="12" id="KW-0732">Signal</keyword>
<dbReference type="InterPro" id="IPR043137">
    <property type="entry name" value="GGT_ssub_C"/>
</dbReference>
<evidence type="ECO:0000256" key="5">
    <source>
        <dbReference type="ARBA" id="ARBA00022801"/>
    </source>
</evidence>
<dbReference type="GO" id="GO:0103068">
    <property type="term" value="F:leukotriene C4 gamma-glutamyl transferase activity"/>
    <property type="evidence" value="ECO:0007669"/>
    <property type="project" value="UniProtKB-EC"/>
</dbReference>
<protein>
    <recommendedName>
        <fullName evidence="11">Glutathione hydrolase proenzyme</fullName>
        <ecNumber evidence="11">2.3.2.2</ecNumber>
        <ecNumber evidence="11">3.4.19.13</ecNumber>
    </recommendedName>
    <component>
        <recommendedName>
            <fullName evidence="11">Glutathione hydrolase large chain</fullName>
        </recommendedName>
    </component>
    <component>
        <recommendedName>
            <fullName evidence="11">Glutathione hydrolase small chain</fullName>
        </recommendedName>
    </component>
</protein>
<evidence type="ECO:0000256" key="4">
    <source>
        <dbReference type="ARBA" id="ARBA00022679"/>
    </source>
</evidence>
<evidence type="ECO:0000256" key="3">
    <source>
        <dbReference type="ARBA" id="ARBA00009381"/>
    </source>
</evidence>
<evidence type="ECO:0000256" key="11">
    <source>
        <dbReference type="RuleBase" id="RU368036"/>
    </source>
</evidence>
<evidence type="ECO:0000256" key="9">
    <source>
        <dbReference type="PIRSR" id="PIRSR600101-1"/>
    </source>
</evidence>
<dbReference type="AlphaFoldDB" id="A0A2P7RD03"/>
<dbReference type="InterPro" id="IPR051792">
    <property type="entry name" value="GGT_bact"/>
</dbReference>
<gene>
    <name evidence="13" type="primary">ggt</name>
    <name evidence="13" type="ORF">C7H85_04810</name>
</gene>
<feature type="binding site" evidence="10">
    <location>
        <position position="479"/>
    </location>
    <ligand>
        <name>L-glutamate</name>
        <dbReference type="ChEBI" id="CHEBI:29985"/>
    </ligand>
</feature>
<sequence>MPLLLLLLLFTPAILADAPAPETTTGWRDNPLVTAERAIVVTANPYASRAGRDILRRGGSAVDAMIAAQAVLTLVEPQSSGIGGGGFLVYWQQADTTLTTLDGRETAPFEAPPELFLDEQGQPLAFFDAVVGGRSVGTPGTVMLMWQAHQRFGKLPWRDLFLPAIELSLNGFTVSPRLARLVAEDREYLMRDEQSRHYFFDVDGRPLQAGTRKTNPALAAVLTRVSIEGPSAFYQGDIAEAMVNKVRQARPPGYLGLADLADYRVKERPALCAPYRQYRVCGMGPPSSGALTLGQILGMLSHFELAGMGPNSPQGWRLIADASRLAFADRNSYIADGDFVTVPVAGLLDGDYLAGRAALISATPHALEEARPGIPAPPLARRAADTSAEFPSTTQLSIVDAEGNALSMTSTIEHGFGSRLMVQGFLLNNELTDFAFSPKRNGVPVANRLEPGKRPRSSMAPTIVLYQDKPLLVLGSPGGSSIIGYVLHTLLNVLDWGMDVREAIHRPHILHRGQVLELEQGEPGRAMQPEMAQLGFATRLTETNSGLHVIMIRPDGLTASADPRREGQALAAD</sequence>
<evidence type="ECO:0000256" key="1">
    <source>
        <dbReference type="ARBA" id="ARBA00001049"/>
    </source>
</evidence>
<dbReference type="Pfam" id="PF01019">
    <property type="entry name" value="G_glu_transpept"/>
    <property type="match status" value="1"/>
</dbReference>
<evidence type="ECO:0000313" key="13">
    <source>
        <dbReference type="EMBL" id="PSJ48108.1"/>
    </source>
</evidence>
<keyword evidence="6 11" id="KW-0865">Zymogen</keyword>
<evidence type="ECO:0000256" key="10">
    <source>
        <dbReference type="PIRSR" id="PIRSR600101-2"/>
    </source>
</evidence>
<comment type="catalytic activity">
    <reaction evidence="8 11">
        <text>an N-terminal (5-L-glutamyl)-[peptide] + an alpha-amino acid = 5-L-glutamyl amino acid + an N-terminal L-alpha-aminoacyl-[peptide]</text>
        <dbReference type="Rhea" id="RHEA:23904"/>
        <dbReference type="Rhea" id="RHEA-COMP:9780"/>
        <dbReference type="Rhea" id="RHEA-COMP:9795"/>
        <dbReference type="ChEBI" id="CHEBI:77644"/>
        <dbReference type="ChEBI" id="CHEBI:78597"/>
        <dbReference type="ChEBI" id="CHEBI:78599"/>
        <dbReference type="ChEBI" id="CHEBI:78608"/>
        <dbReference type="EC" id="2.3.2.2"/>
    </reaction>
</comment>
<dbReference type="PRINTS" id="PR01210">
    <property type="entry name" value="GGTRANSPTASE"/>
</dbReference>
<evidence type="ECO:0000256" key="12">
    <source>
        <dbReference type="SAM" id="SignalP"/>
    </source>
</evidence>
<comment type="catalytic activity">
    <reaction evidence="1 11">
        <text>an S-substituted glutathione + H2O = an S-substituted L-cysteinylglycine + L-glutamate</text>
        <dbReference type="Rhea" id="RHEA:59468"/>
        <dbReference type="ChEBI" id="CHEBI:15377"/>
        <dbReference type="ChEBI" id="CHEBI:29985"/>
        <dbReference type="ChEBI" id="CHEBI:90779"/>
        <dbReference type="ChEBI" id="CHEBI:143103"/>
        <dbReference type="EC" id="3.4.19.13"/>
    </reaction>
</comment>
<feature type="active site" description="Nucleophile" evidence="9">
    <location>
        <position position="393"/>
    </location>
</feature>
<reference evidence="13 14" key="1">
    <citation type="submission" date="2018-03" db="EMBL/GenBank/DDBJ databases">
        <title>The draft genome of Zobellella sp. 59N8.</title>
        <authorList>
            <person name="Liu L."/>
            <person name="Li L."/>
            <person name="Zhang X."/>
            <person name="Liang L."/>
            <person name="Wang T."/>
        </authorList>
    </citation>
    <scope>NUCLEOTIDE SEQUENCE [LARGE SCALE GENOMIC DNA]</scope>
    <source>
        <strain evidence="13 14">59N8</strain>
    </source>
</reference>
<evidence type="ECO:0000256" key="7">
    <source>
        <dbReference type="ARBA" id="ARBA00023315"/>
    </source>
</evidence>
<feature type="signal peptide" evidence="12">
    <location>
        <begin position="1"/>
        <end position="16"/>
    </location>
</feature>
<dbReference type="SUPFAM" id="SSF56235">
    <property type="entry name" value="N-terminal nucleophile aminohydrolases (Ntn hydrolases)"/>
    <property type="match status" value="1"/>
</dbReference>
<dbReference type="NCBIfam" id="TIGR00066">
    <property type="entry name" value="g_glut_trans"/>
    <property type="match status" value="1"/>
</dbReference>
<dbReference type="EC" id="3.4.19.13" evidence="11"/>
<evidence type="ECO:0000256" key="8">
    <source>
        <dbReference type="ARBA" id="ARBA00047417"/>
    </source>
</evidence>
<comment type="catalytic activity">
    <reaction evidence="2 11">
        <text>glutathione + H2O = L-cysteinylglycine + L-glutamate</text>
        <dbReference type="Rhea" id="RHEA:28807"/>
        <dbReference type="ChEBI" id="CHEBI:15377"/>
        <dbReference type="ChEBI" id="CHEBI:29985"/>
        <dbReference type="ChEBI" id="CHEBI:57925"/>
        <dbReference type="ChEBI" id="CHEBI:61694"/>
        <dbReference type="EC" id="3.4.19.13"/>
    </reaction>
</comment>
<keyword evidence="5 11" id="KW-0378">Hydrolase</keyword>
<dbReference type="RefSeq" id="WP_106728520.1">
    <property type="nucleotide sequence ID" value="NZ_PXYG01000001.1"/>
</dbReference>
<dbReference type="Gene3D" id="1.10.246.130">
    <property type="match status" value="1"/>
</dbReference>
<evidence type="ECO:0000256" key="6">
    <source>
        <dbReference type="ARBA" id="ARBA00023145"/>
    </source>
</evidence>
<dbReference type="PANTHER" id="PTHR43199">
    <property type="entry name" value="GLUTATHIONE HYDROLASE"/>
    <property type="match status" value="1"/>
</dbReference>